<dbReference type="GO" id="GO:0034605">
    <property type="term" value="P:cellular response to heat"/>
    <property type="evidence" value="ECO:0007669"/>
    <property type="project" value="TreeGrafter"/>
</dbReference>
<gene>
    <name evidence="2" type="ordered locus">AALP_Aa2g186000</name>
</gene>
<name>A0A087HIE2_ARAAL</name>
<dbReference type="OMA" id="KHESVEH"/>
<dbReference type="GO" id="GO:0000978">
    <property type="term" value="F:RNA polymerase II cis-regulatory region sequence-specific DNA binding"/>
    <property type="evidence" value="ECO:0007669"/>
    <property type="project" value="TreeGrafter"/>
</dbReference>
<dbReference type="OrthoDB" id="60033at2759"/>
<sequence>MNEGFIMGQRDLLKSIKRRTTTSFTPWLHHYDPCTQLRQDRDVLIVEITRLREQGQRARDYIQAMEQRMNGAENKQRQMMCFLRQAVQNPSLLQQLFEKRKELLEEAAMDRIQSSLVKHESVEHVSELEALALEMQGYGVQRIDDNVEMELDGGFWEELLMNSDEEDANVSVVPRSS</sequence>
<keyword evidence="3" id="KW-1185">Reference proteome</keyword>
<dbReference type="GO" id="GO:0005634">
    <property type="term" value="C:nucleus"/>
    <property type="evidence" value="ECO:0007669"/>
    <property type="project" value="TreeGrafter"/>
</dbReference>
<reference evidence="3" key="1">
    <citation type="journal article" date="2015" name="Nat. Plants">
        <title>Genome expansion of Arabis alpina linked with retrotransposition and reduced symmetric DNA methylation.</title>
        <authorList>
            <person name="Willing E.M."/>
            <person name="Rawat V."/>
            <person name="Mandakova T."/>
            <person name="Maumus F."/>
            <person name="James G.V."/>
            <person name="Nordstroem K.J."/>
            <person name="Becker C."/>
            <person name="Warthmann N."/>
            <person name="Chica C."/>
            <person name="Szarzynska B."/>
            <person name="Zytnicki M."/>
            <person name="Albani M.C."/>
            <person name="Kiefer C."/>
            <person name="Bergonzi S."/>
            <person name="Castaings L."/>
            <person name="Mateos J.L."/>
            <person name="Berns M.C."/>
            <person name="Bujdoso N."/>
            <person name="Piofczyk T."/>
            <person name="de Lorenzo L."/>
            <person name="Barrero-Sicilia C."/>
            <person name="Mateos I."/>
            <person name="Piednoel M."/>
            <person name="Hagmann J."/>
            <person name="Chen-Min-Tao R."/>
            <person name="Iglesias-Fernandez R."/>
            <person name="Schuster S.C."/>
            <person name="Alonso-Blanco C."/>
            <person name="Roudier F."/>
            <person name="Carbonero P."/>
            <person name="Paz-Ares J."/>
            <person name="Davis S.J."/>
            <person name="Pecinka A."/>
            <person name="Quesneville H."/>
            <person name="Colot V."/>
            <person name="Lysak M.A."/>
            <person name="Weigel D."/>
            <person name="Coupland G."/>
            <person name="Schneeberger K."/>
        </authorList>
    </citation>
    <scope>NUCLEOTIDE SEQUENCE [LARGE SCALE GENOMIC DNA]</scope>
    <source>
        <strain evidence="3">cv. Pajares</strain>
    </source>
</reference>
<dbReference type="AlphaFoldDB" id="A0A087HIE2"/>
<dbReference type="GO" id="GO:0003700">
    <property type="term" value="F:DNA-binding transcription factor activity"/>
    <property type="evidence" value="ECO:0007669"/>
    <property type="project" value="TreeGrafter"/>
</dbReference>
<proteinExistence type="predicted"/>
<accession>A0A087HIE2</accession>
<evidence type="ECO:0000313" key="3">
    <source>
        <dbReference type="Proteomes" id="UP000029120"/>
    </source>
</evidence>
<organism evidence="2 3">
    <name type="scientific">Arabis alpina</name>
    <name type="common">Alpine rock-cress</name>
    <dbReference type="NCBI Taxonomy" id="50452"/>
    <lineage>
        <taxon>Eukaryota</taxon>
        <taxon>Viridiplantae</taxon>
        <taxon>Streptophyta</taxon>
        <taxon>Embryophyta</taxon>
        <taxon>Tracheophyta</taxon>
        <taxon>Spermatophyta</taxon>
        <taxon>Magnoliopsida</taxon>
        <taxon>eudicotyledons</taxon>
        <taxon>Gunneridae</taxon>
        <taxon>Pentapetalae</taxon>
        <taxon>rosids</taxon>
        <taxon>malvids</taxon>
        <taxon>Brassicales</taxon>
        <taxon>Brassicaceae</taxon>
        <taxon>Arabideae</taxon>
        <taxon>Arabis</taxon>
    </lineage>
</organism>
<dbReference type="eggNOG" id="KOG0627">
    <property type="taxonomic scope" value="Eukaryota"/>
</dbReference>
<dbReference type="EMBL" id="CM002870">
    <property type="protein sequence ID" value="KFK41894.1"/>
    <property type="molecule type" value="Genomic_DNA"/>
</dbReference>
<keyword evidence="1" id="KW-0175">Coiled coil</keyword>
<evidence type="ECO:0000256" key="1">
    <source>
        <dbReference type="SAM" id="Coils"/>
    </source>
</evidence>
<dbReference type="Proteomes" id="UP000029120">
    <property type="component" value="Chromosome 2"/>
</dbReference>
<protein>
    <submittedName>
        <fullName evidence="2">Uncharacterized protein</fullName>
    </submittedName>
</protein>
<evidence type="ECO:0000313" key="2">
    <source>
        <dbReference type="EMBL" id="KFK41894.1"/>
    </source>
</evidence>
<dbReference type="PANTHER" id="PTHR10015:SF449">
    <property type="entry name" value="HEAT STRESS TRANSCRIPTION FACTOR A-7B"/>
    <property type="match status" value="1"/>
</dbReference>
<dbReference type="PANTHER" id="PTHR10015">
    <property type="entry name" value="HEAT SHOCK TRANSCRIPTION FACTOR"/>
    <property type="match status" value="1"/>
</dbReference>
<dbReference type="Gramene" id="KFK41894">
    <property type="protein sequence ID" value="KFK41894"/>
    <property type="gene ID" value="AALP_AA2G186000"/>
</dbReference>
<dbReference type="GO" id="GO:0006357">
    <property type="term" value="P:regulation of transcription by RNA polymerase II"/>
    <property type="evidence" value="ECO:0007669"/>
    <property type="project" value="TreeGrafter"/>
</dbReference>
<feature type="coiled-coil region" evidence="1">
    <location>
        <begin position="34"/>
        <end position="68"/>
    </location>
</feature>